<feature type="compositionally biased region" description="Polar residues" evidence="1">
    <location>
        <begin position="204"/>
        <end position="225"/>
    </location>
</feature>
<evidence type="ECO:0000313" key="5">
    <source>
        <dbReference type="Proteomes" id="UP000198406"/>
    </source>
</evidence>
<dbReference type="PROSITE" id="PS50211">
    <property type="entry name" value="DENN"/>
    <property type="match status" value="1"/>
</dbReference>
<dbReference type="PROSITE" id="PS50106">
    <property type="entry name" value="PDZ"/>
    <property type="match status" value="1"/>
</dbReference>
<dbReference type="GO" id="GO:0031410">
    <property type="term" value="C:cytoplasmic vesicle"/>
    <property type="evidence" value="ECO:0007669"/>
    <property type="project" value="TreeGrafter"/>
</dbReference>
<dbReference type="InterPro" id="IPR037516">
    <property type="entry name" value="Tripartite_DENN"/>
</dbReference>
<dbReference type="InterPro" id="IPR036034">
    <property type="entry name" value="PDZ_sf"/>
</dbReference>
<dbReference type="InterPro" id="IPR001194">
    <property type="entry name" value="cDENN_dom"/>
</dbReference>
<feature type="compositionally biased region" description="Basic and acidic residues" evidence="1">
    <location>
        <begin position="160"/>
        <end position="171"/>
    </location>
</feature>
<proteinExistence type="predicted"/>
<feature type="region of interest" description="Disordered" evidence="1">
    <location>
        <begin position="364"/>
        <end position="402"/>
    </location>
</feature>
<dbReference type="PANTHER" id="PTHR12296:SF21">
    <property type="entry name" value="DENN DOMAIN-CONTAINING PROTEIN 3"/>
    <property type="match status" value="1"/>
</dbReference>
<feature type="compositionally biased region" description="Polar residues" evidence="1">
    <location>
        <begin position="40"/>
        <end position="56"/>
    </location>
</feature>
<dbReference type="InterPro" id="IPR051696">
    <property type="entry name" value="DENN_Domain_GEFs"/>
</dbReference>
<feature type="domain" description="UDENN" evidence="3">
    <location>
        <begin position="979"/>
        <end position="1452"/>
    </location>
</feature>
<dbReference type="InterPro" id="IPR001478">
    <property type="entry name" value="PDZ"/>
</dbReference>
<dbReference type="OrthoDB" id="10266080at2759"/>
<organism evidence="4 5">
    <name type="scientific">Fistulifera solaris</name>
    <name type="common">Oleaginous diatom</name>
    <dbReference type="NCBI Taxonomy" id="1519565"/>
    <lineage>
        <taxon>Eukaryota</taxon>
        <taxon>Sar</taxon>
        <taxon>Stramenopiles</taxon>
        <taxon>Ochrophyta</taxon>
        <taxon>Bacillariophyta</taxon>
        <taxon>Bacillariophyceae</taxon>
        <taxon>Bacillariophycidae</taxon>
        <taxon>Naviculales</taxon>
        <taxon>Naviculaceae</taxon>
        <taxon>Fistulifera</taxon>
    </lineage>
</organism>
<evidence type="ECO:0008006" key="6">
    <source>
        <dbReference type="Google" id="ProtNLM"/>
    </source>
</evidence>
<sequence>MSSANQEDTPANTNDTASFEGGNDSAVSSSHPPETSSISEAQLSQENLVTNPSPSLVTPKKSDKRHSTSAEDPGQILMNRFSHWGQQAKDTAVATLFRRSNSSPPTSMMSNNNNKNATHSSVSGTIKPSAEVPSPFFAKSSNPEESNVIEIVEEDDQDEASPRDTTDDSHYSRRSVTALQWAATNVLDSVQQNTTYFRGRYNRENSTQSEPPPQTESSTKPIPSQMTRIMSSPHAAHMQALMGKNRPPNEFVMLLGRGMLGVNLKQTYLKHQGVYVDYLVHRGSAERSGVIYVGDALLSVGSVDVRKSNIWVVPQTIASAARPVHLILSTCGISSEIPINRITYLDACLGLLHHYRILDSTVHDVSPQHDDTSTDSDDDSEDQETGPGSSNEEEEGDRSTDKMELISPTSFDGLEESKVGDNTIGTIEDVPVELLDSVDEFLNPGTPAESLRSCVLSHVAKRCNEVGYEDIQNDLTQLAATSVSFRSALRNAFLVCVIDCRRFPFLARHFAQIHVSGKETDTETTSNQDNREAFSVSDAMLKMFSDMLNYSAVFPLLSSKRRKEIADRIARQYFLPSKVDNFVLVPPTFDFHHIVSDKALRSLESALKDPKLLAKDTFTEFQRTIADSLSFETPFLSFLVSNECARMRAYLRNTAPFVNIPFDNVVKQITSESDDGQQQRSFAQNYMLFVLIYLLTLTDQEPFGENDDLLEQNNAGVRKGGESTTTRPRRIEDAAMNLCAYLYLQSSILPLLNQEWKQPTTNAQDLKRALGHFWEVFLAPGLGDQHDGEYFSRFAYYVSNLSLNSDGTDGTLSVNEDLLDIARGLSDELIHDYWEKHHSKFQAHKFHEWLCEELLKSRVQIDDNSVLSSPTLPNGCIKRFLRKVQWPNGVTPHKPSLQPTIDVNKPNTDVVLPRDINVHNAECAVVFGSVAGDVDQLKRFCCESLTDDALGSLQPAEILPTLEAYATVSQDRRQILWGSCQESSSCYQIAGWDLSIVNFMVPRADASSENGESSLYGVSLVFRSQSQSKKSENSSKVPLSEDESSALREALEAINQASDFKQKVNDSTASVSTCSEPVIGLALVSQRNVIPAMRETMSTLVRSFSSSLVLDNETTPQLVDILHSFGSQENEGHVLSGFLRPFLSLSSKPWVNLPSDAQKATFIQLAGNQLIDSLPPVPLALLFVSALLEQKIVFSSSRRSILLSAATAIVELLKPLQWCHLFVPRVPTALASDLLQYPAPFIIGIPSEDPGMLDLIRDLPDDITLVDLDVGRVILAASLSNKEEVGRTNSENPEDMTKALRLQILHLAQTLGSVIGRSLQPDLWLFDSMLQQSADDLKVSRFDKLSQLCSSFVNELVAGISSCCFWIEESSPTELEKTEPTIVLDENRFFKVKQMRYSGLSPFLSQKDVDDHTKHFALAVKDFDLVMQLFLRCQSMNEYIGKRQKSEMAYSF</sequence>
<dbReference type="SUPFAM" id="SSF50156">
    <property type="entry name" value="PDZ domain-like"/>
    <property type="match status" value="1"/>
</dbReference>
<dbReference type="GO" id="GO:0032483">
    <property type="term" value="P:regulation of Rab protein signal transduction"/>
    <property type="evidence" value="ECO:0007669"/>
    <property type="project" value="TreeGrafter"/>
</dbReference>
<feature type="region of interest" description="Disordered" evidence="1">
    <location>
        <begin position="201"/>
        <end position="225"/>
    </location>
</feature>
<comment type="caution">
    <text evidence="4">The sequence shown here is derived from an EMBL/GenBank/DDBJ whole genome shotgun (WGS) entry which is preliminary data.</text>
</comment>
<evidence type="ECO:0000313" key="4">
    <source>
        <dbReference type="EMBL" id="GAX22673.1"/>
    </source>
</evidence>
<feature type="compositionally biased region" description="Polar residues" evidence="1">
    <location>
        <begin position="1"/>
        <end position="17"/>
    </location>
</feature>
<gene>
    <name evidence="4" type="ORF">FisN_4Hh215</name>
</gene>
<feature type="region of interest" description="Disordered" evidence="1">
    <location>
        <begin position="1"/>
        <end position="84"/>
    </location>
</feature>
<dbReference type="Gene3D" id="2.30.42.10">
    <property type="match status" value="1"/>
</dbReference>
<dbReference type="SMART" id="SM00799">
    <property type="entry name" value="DENN"/>
    <property type="match status" value="1"/>
</dbReference>
<feature type="compositionally biased region" description="Low complexity" evidence="1">
    <location>
        <begin position="100"/>
        <end position="121"/>
    </location>
</feature>
<feature type="region of interest" description="Disordered" evidence="1">
    <location>
        <begin position="99"/>
        <end position="173"/>
    </location>
</feature>
<protein>
    <recommendedName>
        <fullName evidence="6">UDENN domain-containing protein</fullName>
    </recommendedName>
</protein>
<evidence type="ECO:0000259" key="3">
    <source>
        <dbReference type="PROSITE" id="PS50211"/>
    </source>
</evidence>
<dbReference type="Proteomes" id="UP000198406">
    <property type="component" value="Unassembled WGS sequence"/>
</dbReference>
<dbReference type="EMBL" id="BDSP01000187">
    <property type="protein sequence ID" value="GAX22673.1"/>
    <property type="molecule type" value="Genomic_DNA"/>
</dbReference>
<feature type="compositionally biased region" description="Low complexity" evidence="1">
    <location>
        <begin position="25"/>
        <end position="39"/>
    </location>
</feature>
<reference evidence="4 5" key="1">
    <citation type="journal article" date="2015" name="Plant Cell">
        <title>Oil accumulation by the oleaginous diatom Fistulifera solaris as revealed by the genome and transcriptome.</title>
        <authorList>
            <person name="Tanaka T."/>
            <person name="Maeda Y."/>
            <person name="Veluchamy A."/>
            <person name="Tanaka M."/>
            <person name="Abida H."/>
            <person name="Marechal E."/>
            <person name="Bowler C."/>
            <person name="Muto M."/>
            <person name="Sunaga Y."/>
            <person name="Tanaka M."/>
            <person name="Yoshino T."/>
            <person name="Taniguchi T."/>
            <person name="Fukuda Y."/>
            <person name="Nemoto M."/>
            <person name="Matsumoto M."/>
            <person name="Wong P.S."/>
            <person name="Aburatani S."/>
            <person name="Fujibuchi W."/>
        </authorList>
    </citation>
    <scope>NUCLEOTIDE SEQUENCE [LARGE SCALE GENOMIC DNA]</scope>
    <source>
        <strain evidence="4 5">JPCC DA0580</strain>
    </source>
</reference>
<feature type="compositionally biased region" description="Acidic residues" evidence="1">
    <location>
        <begin position="373"/>
        <end position="384"/>
    </location>
</feature>
<name>A0A1Z5K8R6_FISSO</name>
<keyword evidence="5" id="KW-1185">Reference proteome</keyword>
<dbReference type="Pfam" id="PF02141">
    <property type="entry name" value="DENN"/>
    <property type="match status" value="1"/>
</dbReference>
<dbReference type="InParanoid" id="A0A1Z5K8R6"/>
<evidence type="ECO:0000256" key="1">
    <source>
        <dbReference type="SAM" id="MobiDB-lite"/>
    </source>
</evidence>
<dbReference type="Pfam" id="PF00595">
    <property type="entry name" value="PDZ"/>
    <property type="match status" value="1"/>
</dbReference>
<feature type="domain" description="PDZ" evidence="2">
    <location>
        <begin position="257"/>
        <end position="332"/>
    </location>
</feature>
<evidence type="ECO:0000259" key="2">
    <source>
        <dbReference type="PROSITE" id="PS50106"/>
    </source>
</evidence>
<dbReference type="PANTHER" id="PTHR12296">
    <property type="entry name" value="DENN DOMAIN-CONTAINING PROTEIN 4"/>
    <property type="match status" value="1"/>
</dbReference>
<dbReference type="InterPro" id="IPR043153">
    <property type="entry name" value="DENN_C"/>
</dbReference>
<dbReference type="Gene3D" id="3.40.50.11500">
    <property type="match status" value="1"/>
</dbReference>
<accession>A0A1Z5K8R6</accession>